<dbReference type="EMBL" id="JARJCW010000029">
    <property type="protein sequence ID" value="KAJ7210092.1"/>
    <property type="molecule type" value="Genomic_DNA"/>
</dbReference>
<comment type="caution">
    <text evidence="2">The sequence shown here is derived from an EMBL/GenBank/DDBJ whole genome shotgun (WGS) entry which is preliminary data.</text>
</comment>
<organism evidence="2 3">
    <name type="scientific">Mycena pura</name>
    <dbReference type="NCBI Taxonomy" id="153505"/>
    <lineage>
        <taxon>Eukaryota</taxon>
        <taxon>Fungi</taxon>
        <taxon>Dikarya</taxon>
        <taxon>Basidiomycota</taxon>
        <taxon>Agaricomycotina</taxon>
        <taxon>Agaricomycetes</taxon>
        <taxon>Agaricomycetidae</taxon>
        <taxon>Agaricales</taxon>
        <taxon>Marasmiineae</taxon>
        <taxon>Mycenaceae</taxon>
        <taxon>Mycena</taxon>
    </lineage>
</organism>
<feature type="region of interest" description="Disordered" evidence="1">
    <location>
        <begin position="420"/>
        <end position="462"/>
    </location>
</feature>
<dbReference type="Proteomes" id="UP001219525">
    <property type="component" value="Unassembled WGS sequence"/>
</dbReference>
<dbReference type="AlphaFoldDB" id="A0AAD6YD53"/>
<name>A0AAD6YD53_9AGAR</name>
<feature type="compositionally biased region" description="Gly residues" evidence="1">
    <location>
        <begin position="420"/>
        <end position="432"/>
    </location>
</feature>
<gene>
    <name evidence="2" type="ORF">GGX14DRAFT_451427</name>
</gene>
<keyword evidence="3" id="KW-1185">Reference proteome</keyword>
<reference evidence="2" key="1">
    <citation type="submission" date="2023-03" db="EMBL/GenBank/DDBJ databases">
        <title>Massive genome expansion in bonnet fungi (Mycena s.s.) driven by repeated elements and novel gene families across ecological guilds.</title>
        <authorList>
            <consortium name="Lawrence Berkeley National Laboratory"/>
            <person name="Harder C.B."/>
            <person name="Miyauchi S."/>
            <person name="Viragh M."/>
            <person name="Kuo A."/>
            <person name="Thoen E."/>
            <person name="Andreopoulos B."/>
            <person name="Lu D."/>
            <person name="Skrede I."/>
            <person name="Drula E."/>
            <person name="Henrissat B."/>
            <person name="Morin E."/>
            <person name="Kohler A."/>
            <person name="Barry K."/>
            <person name="LaButti K."/>
            <person name="Morin E."/>
            <person name="Salamov A."/>
            <person name="Lipzen A."/>
            <person name="Mereny Z."/>
            <person name="Hegedus B."/>
            <person name="Baldrian P."/>
            <person name="Stursova M."/>
            <person name="Weitz H."/>
            <person name="Taylor A."/>
            <person name="Grigoriev I.V."/>
            <person name="Nagy L.G."/>
            <person name="Martin F."/>
            <person name="Kauserud H."/>
        </authorList>
    </citation>
    <scope>NUCLEOTIDE SEQUENCE</scope>
    <source>
        <strain evidence="2">9144</strain>
    </source>
</reference>
<evidence type="ECO:0000256" key="1">
    <source>
        <dbReference type="SAM" id="MobiDB-lite"/>
    </source>
</evidence>
<evidence type="ECO:0000313" key="2">
    <source>
        <dbReference type="EMBL" id="KAJ7210092.1"/>
    </source>
</evidence>
<feature type="region of interest" description="Disordered" evidence="1">
    <location>
        <begin position="1067"/>
        <end position="1086"/>
    </location>
</feature>
<sequence length="1145" mass="128067">MCNDGNSALQSIRYLNAQLAALWENADDCAKQAGKDPNFKSEHWEKGKYTRALAQYHYLGKKSASKVTGAKDLLFCASFGKPTLEVICNHELILHLTVKDGHVNTEFLNANKSGYRVEPKNSVSVDGLQVSYRMSFSRTSIKGRDTKIGNHDSKHLIQLMILDIDSAKLVKSSASLPIKVKDALAFYLFEYLHFLRSAGNHVLFDLPDFDDNKFSPNIDYSLVSTALEVDEFCCDTVHDTSLSDINKYLYDKWLIAATLGRPRDVLSICLAEISSTWLMNTSIDTHFHIRFGAPHTKALCSNEVLLHFTIEDIAFFGSSDFSQKPLEIYHGWKIAFIVDVVQEKVGSVTKLKLDFGSARYSRHFSVVTETTGIAVAYFEKIVKFLTVDYLDVLTSYSLHVVHDVDLAARPLVGFESEGGGVTDGGVTDGGITDGHAGSSEGSEHEHEHEHEHGHEHEHEHEGLRFRRKAGSITVRTERIAGEKLVLGGYDQVLALSERSIKDLFVSYYRQAGRGKALYEQFVHWKSDLFSAHFNVLDVRLLSNDRAIVWVNIHDGELAIESTTEHRDFWTYIGFKKATSAKTVKRQFSDVAIAYEVDLKFVEHKELSVEASWQSIFEKSYLYRAHQSERASRLFKHLILDFENAKHVPQLSITGGLHGVDREAVLKLETVLHYTQEYLQELSHHGHHIIHSIPVFTAKTNTSSFGLTSVTYQLVTKSQVTIETCRRVVKASEAPVILVLGMFDFRTMPTVQLSWIQGWVISEPKCLGTICLSRDTFLERHLLKLLALLNKKTTLVPEWAGIVNGDWQYQITTLENHSRRKNDPNSWRFHKRADKSREYVWEHRDDWNHESKHEAITGEERTGAYCISCHTTNKLSIPTVYHQGSLEITLGGESTLKISKRTDGVSWSKKTCAKWSAVIAFHSRADGLHIEVVGGEQPVFTEIESDGECPIDVKAEHRKHLPAKIDLQDILLDLRALLQGPWEYSYPGMEAYALSNPVFTHDGDLIMDLSAYSSTSSSSSGSIFTKAKSAISNFVTSPSVTTPPVVPVPPAAAPQPTPPTPVVKPAVPEVKPQTPAPQANGGKKPTVEAAPSVADAHMQASIKETMAKLNLRPCPQGYEFVKVKDGYRCNGGNGSHFISFEQLGMN</sequence>
<evidence type="ECO:0000313" key="3">
    <source>
        <dbReference type="Proteomes" id="UP001219525"/>
    </source>
</evidence>
<protein>
    <submittedName>
        <fullName evidence="2">Uncharacterized protein</fullName>
    </submittedName>
</protein>
<proteinExistence type="predicted"/>
<accession>A0AAD6YD53</accession>
<feature type="compositionally biased region" description="Basic and acidic residues" evidence="1">
    <location>
        <begin position="441"/>
        <end position="462"/>
    </location>
</feature>